<dbReference type="GO" id="GO:0008331">
    <property type="term" value="F:high voltage-gated calcium channel activity"/>
    <property type="evidence" value="ECO:0007669"/>
    <property type="project" value="TreeGrafter"/>
</dbReference>
<evidence type="ECO:0000256" key="6">
    <source>
        <dbReference type="SAM" id="MobiDB-lite"/>
    </source>
</evidence>
<feature type="domain" description="Voltage-dependent L-type calcium channel IQ-associated" evidence="7">
    <location>
        <begin position="21"/>
        <end position="68"/>
    </location>
</feature>
<dbReference type="PANTHER" id="PTHR45628:SF1">
    <property type="entry name" value="VOLTAGE-DEPENDENT CALCIUM CHANNEL TYPE D SUBUNIT ALPHA-1"/>
    <property type="match status" value="1"/>
</dbReference>
<dbReference type="PANTHER" id="PTHR45628">
    <property type="entry name" value="VOLTAGE-DEPENDENT CALCIUM CHANNEL TYPE A SUBUNIT ALPHA-1"/>
    <property type="match status" value="1"/>
</dbReference>
<dbReference type="EnsemblMetazoa" id="ACOM040175-RA">
    <property type="protein sequence ID" value="ACOM040175-PA.1"/>
    <property type="gene ID" value="ACOM040175"/>
</dbReference>
<dbReference type="GO" id="GO:0098703">
    <property type="term" value="P:calcium ion import across plasma membrane"/>
    <property type="evidence" value="ECO:0007669"/>
    <property type="project" value="TreeGrafter"/>
</dbReference>
<evidence type="ECO:0000256" key="3">
    <source>
        <dbReference type="ARBA" id="ARBA00022882"/>
    </source>
</evidence>
<feature type="region of interest" description="Disordered" evidence="6">
    <location>
        <begin position="153"/>
        <end position="179"/>
    </location>
</feature>
<dbReference type="GO" id="GO:0005891">
    <property type="term" value="C:voltage-gated calcium channel complex"/>
    <property type="evidence" value="ECO:0007669"/>
    <property type="project" value="TreeGrafter"/>
</dbReference>
<dbReference type="Pfam" id="PF16905">
    <property type="entry name" value="GPHH"/>
    <property type="match status" value="1"/>
</dbReference>
<dbReference type="InterPro" id="IPR031649">
    <property type="entry name" value="GPHH_dom"/>
</dbReference>
<keyword evidence="5" id="KW-0407">Ion channel</keyword>
<evidence type="ECO:0000256" key="5">
    <source>
        <dbReference type="ARBA" id="ARBA00023303"/>
    </source>
</evidence>
<dbReference type="InterPro" id="IPR050599">
    <property type="entry name" value="VDCC_alpha-1_subunit"/>
</dbReference>
<accession>A0A8W7Q0R3</accession>
<evidence type="ECO:0000256" key="4">
    <source>
        <dbReference type="ARBA" id="ARBA00023065"/>
    </source>
</evidence>
<dbReference type="Gene3D" id="1.10.238.10">
    <property type="entry name" value="EF-hand"/>
    <property type="match status" value="1"/>
</dbReference>
<keyword evidence="2" id="KW-0677">Repeat</keyword>
<proteinExistence type="predicted"/>
<evidence type="ECO:0000259" key="7">
    <source>
        <dbReference type="Pfam" id="PF16905"/>
    </source>
</evidence>
<evidence type="ECO:0000256" key="1">
    <source>
        <dbReference type="ARBA" id="ARBA00022448"/>
    </source>
</evidence>
<protein>
    <recommendedName>
        <fullName evidence="7">Voltage-dependent L-type calcium channel IQ-associated domain-containing protein</fullName>
    </recommendedName>
</protein>
<evidence type="ECO:0000313" key="8">
    <source>
        <dbReference type="EnsemblMetazoa" id="ACOM040175-PA.1"/>
    </source>
</evidence>
<organism evidence="8">
    <name type="scientific">Anopheles coluzzii</name>
    <name type="common">African malaria mosquito</name>
    <dbReference type="NCBI Taxonomy" id="1518534"/>
    <lineage>
        <taxon>Eukaryota</taxon>
        <taxon>Metazoa</taxon>
        <taxon>Ecdysozoa</taxon>
        <taxon>Arthropoda</taxon>
        <taxon>Hexapoda</taxon>
        <taxon>Insecta</taxon>
        <taxon>Pterygota</taxon>
        <taxon>Neoptera</taxon>
        <taxon>Endopterygota</taxon>
        <taxon>Diptera</taxon>
        <taxon>Nematocera</taxon>
        <taxon>Culicoidea</taxon>
        <taxon>Culicidae</taxon>
        <taxon>Anophelinae</taxon>
        <taxon>Anopheles</taxon>
    </lineage>
</organism>
<dbReference type="VEuPathDB" id="VectorBase:ACON2_041833"/>
<dbReference type="Proteomes" id="UP000075882">
    <property type="component" value="Unassembled WGS sequence"/>
</dbReference>
<reference evidence="8" key="1">
    <citation type="submission" date="2022-08" db="UniProtKB">
        <authorList>
            <consortium name="EnsemblMetazoa"/>
        </authorList>
    </citation>
    <scope>IDENTIFICATION</scope>
</reference>
<keyword evidence="4" id="KW-0406">Ion transport</keyword>
<dbReference type="AlphaFoldDB" id="A0A8W7Q0R3"/>
<evidence type="ECO:0000256" key="2">
    <source>
        <dbReference type="ARBA" id="ARBA00022737"/>
    </source>
</evidence>
<name>A0A8W7Q0R3_ANOCL</name>
<keyword evidence="1" id="KW-0813">Transport</keyword>
<keyword evidence="3" id="KW-0851">Voltage-gated channel</keyword>
<sequence length="179" mass="20462">MDNFDYLTRDWSILGPHHLDEFVRLWSEYDPDAKGRIKHLDVVTLLRKISPPLGFGKLCPHRVAYNQVANFEEDRLIHSTPSSPQETHKLSAEVIGSAESLVGRVLAQQGLGKYCDLDLVHCAQMEMQEALDMTQEEMDLAAHELMLEERFKRKNCAPVKGQPKRGTNTRKNKNQQPLL</sequence>